<dbReference type="GeneID" id="63685087"/>
<comment type="similarity">
    <text evidence="9">Belongs to the universal ribosomal protein uL1 family. Highly divergent.</text>
</comment>
<protein>
    <recommendedName>
        <fullName evidence="10">Ribosomal L1 domain-containing protein 1</fullName>
    </recommendedName>
</protein>
<keyword evidence="12" id="KW-0687">Ribonucleoprotein</keyword>
<comment type="subcellular location">
    <subcellularLocation>
        <location evidence="1">Nucleus</location>
        <location evidence="1">Nucleolus</location>
    </subcellularLocation>
</comment>
<gene>
    <name evidence="12" type="ORF">DACRYDRAFT_115536</name>
</gene>
<proteinExistence type="inferred from homology"/>
<evidence type="ECO:0000313" key="13">
    <source>
        <dbReference type="Proteomes" id="UP000030653"/>
    </source>
</evidence>
<evidence type="ECO:0000256" key="3">
    <source>
        <dbReference type="ARBA" id="ARBA00022553"/>
    </source>
</evidence>
<dbReference type="Proteomes" id="UP000030653">
    <property type="component" value="Unassembled WGS sequence"/>
</dbReference>
<dbReference type="HOGENOM" id="CLU_026457_4_3_1"/>
<sequence>MVAETLIDDHVSQDQALLAAKALAAYVHKQQEKEEDELLPQKQDVVWLVVATKRIPRTHKVKPIKIPLIHPVIDPRETSICLLTKDPQREYKDLIAEHKINFISRVVGVAKLKGKHKPFEARRQLLKEHGLFLADQRIVPLLPALLGKMFFDAKKQPVPVDLTAKDLKKELARAVSSTYMHQNAGTCVSIKLGTVSHTPEQIVANLTSALPAIVKHIEGEWENVLSLSLKTGRSTALPVWSCSVEERFSVPSLDAARQEVLEKKALEKEKKEKGKKRKAEETAAEEGGTKKPKKAAKKAEVVEDEEEDDEEFTGFGNDEDDDDDAAEAEEAETEPPAPPKPKKTDTKKPRKTVQEEADLEPLSLVSSGKPKSAKKPQASAHVAEVPKPEKSKKSKKSEPAMPAAAESKPEKIKKSKKPDQETESEPVLPAALSNPKPVEKVDKKSKKGGSVQRLQTKLQRAGKGSAAEGAKRKVLGKKRIDD</sequence>
<keyword evidence="7" id="KW-0539">Nucleus</keyword>
<keyword evidence="2" id="KW-1017">Isopeptide bond</keyword>
<evidence type="ECO:0000256" key="9">
    <source>
        <dbReference type="ARBA" id="ARBA00061550"/>
    </source>
</evidence>
<dbReference type="RefSeq" id="XP_040630254.1">
    <property type="nucleotide sequence ID" value="XM_040770025.1"/>
</dbReference>
<keyword evidence="6" id="KW-0175">Coiled coil</keyword>
<keyword evidence="13" id="KW-1185">Reference proteome</keyword>
<dbReference type="GO" id="GO:0005730">
    <property type="term" value="C:nucleolus"/>
    <property type="evidence" value="ECO:0007669"/>
    <property type="project" value="UniProtKB-SubCell"/>
</dbReference>
<dbReference type="SUPFAM" id="SSF56808">
    <property type="entry name" value="Ribosomal protein L1"/>
    <property type="match status" value="1"/>
</dbReference>
<evidence type="ECO:0000256" key="6">
    <source>
        <dbReference type="ARBA" id="ARBA00023054"/>
    </source>
</evidence>
<reference evidence="12 13" key="1">
    <citation type="journal article" date="2012" name="Science">
        <title>The Paleozoic origin of enzymatic lignin decomposition reconstructed from 31 fungal genomes.</title>
        <authorList>
            <person name="Floudas D."/>
            <person name="Binder M."/>
            <person name="Riley R."/>
            <person name="Barry K."/>
            <person name="Blanchette R.A."/>
            <person name="Henrissat B."/>
            <person name="Martinez A.T."/>
            <person name="Otillar R."/>
            <person name="Spatafora J.W."/>
            <person name="Yadav J.S."/>
            <person name="Aerts A."/>
            <person name="Benoit I."/>
            <person name="Boyd A."/>
            <person name="Carlson A."/>
            <person name="Copeland A."/>
            <person name="Coutinho P.M."/>
            <person name="de Vries R.P."/>
            <person name="Ferreira P."/>
            <person name="Findley K."/>
            <person name="Foster B."/>
            <person name="Gaskell J."/>
            <person name="Glotzer D."/>
            <person name="Gorecki P."/>
            <person name="Heitman J."/>
            <person name="Hesse C."/>
            <person name="Hori C."/>
            <person name="Igarashi K."/>
            <person name="Jurgens J.A."/>
            <person name="Kallen N."/>
            <person name="Kersten P."/>
            <person name="Kohler A."/>
            <person name="Kuees U."/>
            <person name="Kumar T.K.A."/>
            <person name="Kuo A."/>
            <person name="LaButti K."/>
            <person name="Larrondo L.F."/>
            <person name="Lindquist E."/>
            <person name="Ling A."/>
            <person name="Lombard V."/>
            <person name="Lucas S."/>
            <person name="Lundell T."/>
            <person name="Martin R."/>
            <person name="McLaughlin D.J."/>
            <person name="Morgenstern I."/>
            <person name="Morin E."/>
            <person name="Murat C."/>
            <person name="Nagy L.G."/>
            <person name="Nolan M."/>
            <person name="Ohm R.A."/>
            <person name="Patyshakuliyeva A."/>
            <person name="Rokas A."/>
            <person name="Ruiz-Duenas F.J."/>
            <person name="Sabat G."/>
            <person name="Salamov A."/>
            <person name="Samejima M."/>
            <person name="Schmutz J."/>
            <person name="Slot J.C."/>
            <person name="St John F."/>
            <person name="Stenlid J."/>
            <person name="Sun H."/>
            <person name="Sun S."/>
            <person name="Syed K."/>
            <person name="Tsang A."/>
            <person name="Wiebenga A."/>
            <person name="Young D."/>
            <person name="Pisabarro A."/>
            <person name="Eastwood D.C."/>
            <person name="Martin F."/>
            <person name="Cullen D."/>
            <person name="Grigoriev I.V."/>
            <person name="Hibbett D.S."/>
        </authorList>
    </citation>
    <scope>NUCLEOTIDE SEQUENCE [LARGE SCALE GENOMIC DNA]</scope>
    <source>
        <strain evidence="12 13">DJM-731 SS1</strain>
    </source>
</reference>
<evidence type="ECO:0000256" key="4">
    <source>
        <dbReference type="ARBA" id="ARBA00022843"/>
    </source>
</evidence>
<keyword evidence="3" id="KW-0597">Phosphoprotein</keyword>
<dbReference type="GO" id="GO:0003723">
    <property type="term" value="F:RNA binding"/>
    <property type="evidence" value="ECO:0007669"/>
    <property type="project" value="InterPro"/>
</dbReference>
<dbReference type="Pfam" id="PF00687">
    <property type="entry name" value="Ribosomal_L1"/>
    <property type="match status" value="1"/>
</dbReference>
<keyword evidence="5" id="KW-0007">Acetylation</keyword>
<feature type="region of interest" description="Disordered" evidence="11">
    <location>
        <begin position="268"/>
        <end position="482"/>
    </location>
</feature>
<feature type="compositionally biased region" description="Acidic residues" evidence="11">
    <location>
        <begin position="302"/>
        <end position="333"/>
    </location>
</feature>
<feature type="compositionally biased region" description="Low complexity" evidence="11">
    <location>
        <begin position="366"/>
        <end position="383"/>
    </location>
</feature>
<dbReference type="Gene3D" id="3.40.50.790">
    <property type="match status" value="1"/>
</dbReference>
<dbReference type="AlphaFoldDB" id="M5G553"/>
<comment type="function">
    <text evidence="8">Regulates cellular senescence through inhibition of PTEN translation. Acts as a pro-apoptotic regulator in response to DNA damage.</text>
</comment>
<dbReference type="GO" id="GO:0005840">
    <property type="term" value="C:ribosome"/>
    <property type="evidence" value="ECO:0007669"/>
    <property type="project" value="UniProtKB-KW"/>
</dbReference>
<dbReference type="CDD" id="cd00403">
    <property type="entry name" value="Ribosomal_L1"/>
    <property type="match status" value="1"/>
</dbReference>
<keyword evidence="4" id="KW-0832">Ubl conjugation</keyword>
<keyword evidence="12" id="KW-0689">Ribosomal protein</keyword>
<dbReference type="EMBL" id="JH795860">
    <property type="protein sequence ID" value="EJU03360.1"/>
    <property type="molecule type" value="Genomic_DNA"/>
</dbReference>
<evidence type="ECO:0000256" key="8">
    <source>
        <dbReference type="ARBA" id="ARBA00054167"/>
    </source>
</evidence>
<evidence type="ECO:0000256" key="10">
    <source>
        <dbReference type="ARBA" id="ARBA00070787"/>
    </source>
</evidence>
<accession>M5G553</accession>
<organism evidence="12 13">
    <name type="scientific">Dacryopinax primogenitus (strain DJM 731)</name>
    <name type="common">Brown rot fungus</name>
    <dbReference type="NCBI Taxonomy" id="1858805"/>
    <lineage>
        <taxon>Eukaryota</taxon>
        <taxon>Fungi</taxon>
        <taxon>Dikarya</taxon>
        <taxon>Basidiomycota</taxon>
        <taxon>Agaricomycotina</taxon>
        <taxon>Dacrymycetes</taxon>
        <taxon>Dacrymycetales</taxon>
        <taxon>Dacrymycetaceae</taxon>
        <taxon>Dacryopinax</taxon>
    </lineage>
</organism>
<dbReference type="FunFam" id="3.40.50.790:FF:000004">
    <property type="entry name" value="Ribosomal L1 domain-containing 1-like 1"/>
    <property type="match status" value="1"/>
</dbReference>
<evidence type="ECO:0000256" key="2">
    <source>
        <dbReference type="ARBA" id="ARBA00022499"/>
    </source>
</evidence>
<dbReference type="InterPro" id="IPR016095">
    <property type="entry name" value="Ribosomal_uL1_3-a/b-sand"/>
</dbReference>
<dbReference type="STRING" id="1858805.M5G553"/>
<dbReference type="OrthoDB" id="10251727at2759"/>
<dbReference type="OMA" id="WSDEDAN"/>
<evidence type="ECO:0000256" key="5">
    <source>
        <dbReference type="ARBA" id="ARBA00022990"/>
    </source>
</evidence>
<evidence type="ECO:0000256" key="7">
    <source>
        <dbReference type="ARBA" id="ARBA00023242"/>
    </source>
</evidence>
<dbReference type="InterPro" id="IPR028364">
    <property type="entry name" value="Ribosomal_uL1/biogenesis"/>
</dbReference>
<evidence type="ECO:0000256" key="11">
    <source>
        <dbReference type="SAM" id="MobiDB-lite"/>
    </source>
</evidence>
<dbReference type="InterPro" id="IPR023674">
    <property type="entry name" value="Ribosomal_uL1-like"/>
</dbReference>
<name>M5G553_DACPD</name>
<dbReference type="PANTHER" id="PTHR23105">
    <property type="entry name" value="RIBOSOMAL PROTEIN L7AE FAMILY MEMBER"/>
    <property type="match status" value="1"/>
</dbReference>
<dbReference type="InterPro" id="IPR050257">
    <property type="entry name" value="eL8/uL1-like"/>
</dbReference>
<evidence type="ECO:0000256" key="1">
    <source>
        <dbReference type="ARBA" id="ARBA00004604"/>
    </source>
</evidence>
<feature type="compositionally biased region" description="Basic residues" evidence="11">
    <location>
        <begin position="472"/>
        <end position="482"/>
    </location>
</feature>
<evidence type="ECO:0000313" key="12">
    <source>
        <dbReference type="EMBL" id="EJU03360.1"/>
    </source>
</evidence>
<feature type="compositionally biased region" description="Basic and acidic residues" evidence="11">
    <location>
        <begin position="407"/>
        <end position="420"/>
    </location>
</feature>